<reference evidence="5 6" key="1">
    <citation type="submission" date="2018-08" db="EMBL/GenBank/DDBJ databases">
        <title>Draft genome sequence of Rhodobacter sphaeroides FY.</title>
        <authorList>
            <person name="Rayyan A."/>
            <person name="Meyer T.E."/>
            <person name="Kyndt J.A."/>
        </authorList>
    </citation>
    <scope>NUCLEOTIDE SEQUENCE [LARGE SCALE GENOMIC DNA]</scope>
    <source>
        <strain evidence="5 6">FY</strain>
    </source>
</reference>
<dbReference type="PANTHER" id="PTHR43531:SF11">
    <property type="entry name" value="METHYL-ACCEPTING CHEMOTAXIS PROTEIN 3"/>
    <property type="match status" value="1"/>
</dbReference>
<dbReference type="Gene3D" id="1.10.490.10">
    <property type="entry name" value="Globins"/>
    <property type="match status" value="1"/>
</dbReference>
<keyword evidence="3" id="KW-0807">Transducer</keyword>
<dbReference type="PANTHER" id="PTHR43531">
    <property type="entry name" value="PROTEIN ICFG"/>
    <property type="match status" value="1"/>
</dbReference>
<dbReference type="InterPro" id="IPR004090">
    <property type="entry name" value="Chemotax_Me-accpt_rcpt"/>
</dbReference>
<dbReference type="PROSITE" id="PS50111">
    <property type="entry name" value="CHEMOTAXIS_TRANSDUC_2"/>
    <property type="match status" value="1"/>
</dbReference>
<dbReference type="Proteomes" id="UP000266305">
    <property type="component" value="Unassembled WGS sequence"/>
</dbReference>
<dbReference type="GO" id="GO:0005886">
    <property type="term" value="C:plasma membrane"/>
    <property type="evidence" value="ECO:0007669"/>
    <property type="project" value="TreeGrafter"/>
</dbReference>
<dbReference type="SMART" id="SM00283">
    <property type="entry name" value="MA"/>
    <property type="match status" value="1"/>
</dbReference>
<evidence type="ECO:0000259" key="4">
    <source>
        <dbReference type="PROSITE" id="PS50111"/>
    </source>
</evidence>
<gene>
    <name evidence="5" type="ORF">D1114_08645</name>
</gene>
<protein>
    <submittedName>
        <fullName evidence="5">TlpL cytoplasmic chemoreceptor</fullName>
    </submittedName>
</protein>
<accession>A0AAX1ULQ2</accession>
<dbReference type="Pfam" id="PF00015">
    <property type="entry name" value="MCPsignal"/>
    <property type="match status" value="1"/>
</dbReference>
<dbReference type="InterPro" id="IPR039379">
    <property type="entry name" value="Protoglobin_sensor_dom"/>
</dbReference>
<dbReference type="InterPro" id="IPR009050">
    <property type="entry name" value="Globin-like_sf"/>
</dbReference>
<evidence type="ECO:0000256" key="3">
    <source>
        <dbReference type="PROSITE-ProRule" id="PRU00284"/>
    </source>
</evidence>
<dbReference type="Pfam" id="PF11563">
    <property type="entry name" value="Protoglobin"/>
    <property type="match status" value="1"/>
</dbReference>
<dbReference type="PRINTS" id="PR00260">
    <property type="entry name" value="CHEMTRNSDUCR"/>
</dbReference>
<keyword evidence="1" id="KW-0145">Chemotaxis</keyword>
<evidence type="ECO:0000256" key="2">
    <source>
        <dbReference type="ARBA" id="ARBA00029447"/>
    </source>
</evidence>
<evidence type="ECO:0000313" key="5">
    <source>
        <dbReference type="EMBL" id="RHZ95656.1"/>
    </source>
</evidence>
<dbReference type="GO" id="GO:0019825">
    <property type="term" value="F:oxygen binding"/>
    <property type="evidence" value="ECO:0007669"/>
    <property type="project" value="InterPro"/>
</dbReference>
<dbReference type="InterPro" id="IPR051310">
    <property type="entry name" value="MCP_chemotaxis"/>
</dbReference>
<dbReference type="SUPFAM" id="SSF46458">
    <property type="entry name" value="Globin-like"/>
    <property type="match status" value="1"/>
</dbReference>
<comment type="similarity">
    <text evidence="2">Belongs to the methyl-accepting chemotaxis (MCP) protein family.</text>
</comment>
<comment type="caution">
    <text evidence="5">The sequence shown here is derived from an EMBL/GenBank/DDBJ whole genome shotgun (WGS) entry which is preliminary data.</text>
</comment>
<sequence>MRTTDLLEERLRFLGIGRDDALDDATRALLNEAVGRALDRFYERMRQTSAAGFFADATHMDSAKSRQARHWARLASGEIDAAYVEEAVRVGRTHARIGLEPRWYLGGYALILEEIVQTMLPRMAGRGFLGRRRATRAAHALGYIVKVALLDMDYGVSTYFDAVQSEREELVKGDRQVAEEIARALVGASSAMEEVTGTIRHTAGNASETEQLAAQNARAAETGGAAVERSADAMRLIADKINVLREIARQTDLLALNAAVEAARAGQHGAGFSVVAAEVRKLAEHAAAASHEIDQLAHTTLATSEEARSGLEELVPDIRRTSTLVAEISAACREQSIGVEEINRMVLRLSELSRRIDSRSDRSEARRHAH</sequence>
<dbReference type="GO" id="GO:0020037">
    <property type="term" value="F:heme binding"/>
    <property type="evidence" value="ECO:0007669"/>
    <property type="project" value="InterPro"/>
</dbReference>
<dbReference type="Gene3D" id="1.10.287.950">
    <property type="entry name" value="Methyl-accepting chemotaxis protein"/>
    <property type="match status" value="1"/>
</dbReference>
<dbReference type="AlphaFoldDB" id="A0AAX1ULQ2"/>
<feature type="domain" description="Methyl-accepting transducer" evidence="4">
    <location>
        <begin position="156"/>
        <end position="370"/>
    </location>
</feature>
<dbReference type="GO" id="GO:0007165">
    <property type="term" value="P:signal transduction"/>
    <property type="evidence" value="ECO:0007669"/>
    <property type="project" value="UniProtKB-KW"/>
</dbReference>
<proteinExistence type="inferred from homology"/>
<dbReference type="RefSeq" id="WP_002720397.1">
    <property type="nucleotide sequence ID" value="NZ_QWGP01000007.1"/>
</dbReference>
<organism evidence="5 6">
    <name type="scientific">Cereibacter sphaeroides</name>
    <name type="common">Rhodobacter sphaeroides</name>
    <dbReference type="NCBI Taxonomy" id="1063"/>
    <lineage>
        <taxon>Bacteria</taxon>
        <taxon>Pseudomonadati</taxon>
        <taxon>Pseudomonadota</taxon>
        <taxon>Alphaproteobacteria</taxon>
        <taxon>Rhodobacterales</taxon>
        <taxon>Paracoccaceae</taxon>
        <taxon>Cereibacter</taxon>
    </lineage>
</organism>
<dbReference type="InterPro" id="IPR044398">
    <property type="entry name" value="Globin-sensor_dom"/>
</dbReference>
<dbReference type="SUPFAM" id="SSF58104">
    <property type="entry name" value="Methyl-accepting chemotaxis protein (MCP) signaling domain"/>
    <property type="match status" value="1"/>
</dbReference>
<dbReference type="InterPro" id="IPR004089">
    <property type="entry name" value="MCPsignal_dom"/>
</dbReference>
<dbReference type="InterPro" id="IPR012292">
    <property type="entry name" value="Globin/Proto"/>
</dbReference>
<evidence type="ECO:0000256" key="1">
    <source>
        <dbReference type="ARBA" id="ARBA00022500"/>
    </source>
</evidence>
<dbReference type="GO" id="GO:0006935">
    <property type="term" value="P:chemotaxis"/>
    <property type="evidence" value="ECO:0007669"/>
    <property type="project" value="UniProtKB-KW"/>
</dbReference>
<dbReference type="GO" id="GO:0004888">
    <property type="term" value="F:transmembrane signaling receptor activity"/>
    <property type="evidence" value="ECO:0007669"/>
    <property type="project" value="InterPro"/>
</dbReference>
<dbReference type="CDD" id="cd01068">
    <property type="entry name" value="globin_sensor"/>
    <property type="match status" value="1"/>
</dbReference>
<name>A0AAX1ULQ2_CERSP</name>
<dbReference type="EMBL" id="QWGP01000007">
    <property type="protein sequence ID" value="RHZ95656.1"/>
    <property type="molecule type" value="Genomic_DNA"/>
</dbReference>
<evidence type="ECO:0000313" key="6">
    <source>
        <dbReference type="Proteomes" id="UP000266305"/>
    </source>
</evidence>